<accession>A0A2N3Y823</accession>
<feature type="transmembrane region" description="Helical" evidence="2">
    <location>
        <begin position="41"/>
        <end position="65"/>
    </location>
</feature>
<evidence type="ECO:0000313" key="4">
    <source>
        <dbReference type="Proteomes" id="UP000233786"/>
    </source>
</evidence>
<feature type="compositionally biased region" description="Low complexity" evidence="1">
    <location>
        <begin position="1"/>
        <end position="16"/>
    </location>
</feature>
<dbReference type="Proteomes" id="UP000233786">
    <property type="component" value="Unassembled WGS sequence"/>
</dbReference>
<reference evidence="3" key="1">
    <citation type="submission" date="2017-12" db="EMBL/GenBank/DDBJ databases">
        <title>Sequencing the genomes of 1000 Actinobacteria strains.</title>
        <authorList>
            <person name="Klenk H.-P."/>
        </authorList>
    </citation>
    <scope>NUCLEOTIDE SEQUENCE [LARGE SCALE GENOMIC DNA]</scope>
    <source>
        <strain evidence="3">DSM 44228</strain>
    </source>
</reference>
<evidence type="ECO:0000256" key="2">
    <source>
        <dbReference type="SAM" id="Phobius"/>
    </source>
</evidence>
<keyword evidence="4" id="KW-1185">Reference proteome</keyword>
<organism evidence="3 4">
    <name type="scientific">Saccharopolyspora spinosa</name>
    <dbReference type="NCBI Taxonomy" id="60894"/>
    <lineage>
        <taxon>Bacteria</taxon>
        <taxon>Bacillati</taxon>
        <taxon>Actinomycetota</taxon>
        <taxon>Actinomycetes</taxon>
        <taxon>Pseudonocardiales</taxon>
        <taxon>Pseudonocardiaceae</taxon>
        <taxon>Saccharopolyspora</taxon>
    </lineage>
</organism>
<evidence type="ECO:0000313" key="3">
    <source>
        <dbReference type="EMBL" id="PKW19060.1"/>
    </source>
</evidence>
<feature type="region of interest" description="Disordered" evidence="1">
    <location>
        <begin position="1"/>
        <end position="33"/>
    </location>
</feature>
<protein>
    <submittedName>
        <fullName evidence="3">Uncharacterized protein</fullName>
    </submittedName>
</protein>
<keyword evidence="2" id="KW-0472">Membrane</keyword>
<evidence type="ECO:0000256" key="1">
    <source>
        <dbReference type="SAM" id="MobiDB-lite"/>
    </source>
</evidence>
<dbReference type="AlphaFoldDB" id="A0A2N3Y823"/>
<sequence length="293" mass="31917">MPTQSGWNPNPQWGPNQGPGGGRYAPPRGQQPPPVPKWRKWPYIVIPAVALLLIVGGFVGLRVYYVLAVEPRQPSAEPTREAVPTAPKTAPTNGEPKPPKPGAPVPCAPERPDFQQCFPEDYNPDAVMDGIATEGWNCLRKGELTEVGSPVTEPRRCETKDNVGQPYTIRASIDYQTHDFRPTGKLWEFNLDVSTTAAAHNGERTTAEDPNKSLITVFEITAKHIWQGKPEQLKEATEVFEQLKPHCASAAGRTIKGVSATTPSGYEISCWATTPVASGDIITHGQSLKIRPA</sequence>
<feature type="region of interest" description="Disordered" evidence="1">
    <location>
        <begin position="73"/>
        <end position="107"/>
    </location>
</feature>
<comment type="caution">
    <text evidence="3">The sequence shown here is derived from an EMBL/GenBank/DDBJ whole genome shotgun (WGS) entry which is preliminary data.</text>
</comment>
<proteinExistence type="predicted"/>
<gene>
    <name evidence="3" type="ORF">A8926_7206</name>
</gene>
<name>A0A2N3Y823_SACSN</name>
<keyword evidence="2" id="KW-0812">Transmembrane</keyword>
<keyword evidence="2" id="KW-1133">Transmembrane helix</keyword>
<dbReference type="EMBL" id="PJNB01000001">
    <property type="protein sequence ID" value="PKW19060.1"/>
    <property type="molecule type" value="Genomic_DNA"/>
</dbReference>